<gene>
    <name evidence="6" type="ORF">LNTAR_17183</name>
</gene>
<sequence length="502" mass="54450">MICLGLDLSTQSLSAVLIDSAAGKIIHEESINFAESFPEFETENGFIRGKNQEFYSYPQLYLVAIDKMMLALEAYAPKIETISISGHQHASVYLKDNFTQILTELKASDELSKSLTPSFSRPIVPIWMDNSTSEECKEMQNNLKGSVTELSGSLYCERFTASQIRKFYKNSPEAYKDTKHIHLASSFCASIFAGKSVSIDTSDGAGMNLMNLSTGQWDQDLLDACAPDLKDKLPSLAPAASVAGKVSPYFVDKYSLNANCDICLSSGDNPNSLIGCGATDPGTVVISMGTSDTFFGAIGNEAIDTKGVGHIFGNPAGGYMSLICFRNGSLSREAALKATGLDWQEGENLIAENTPCLEENYLPFIVDEMYPHCPAQIDSDKLAEFTATKALVGLIESQILNLRYYANKHAKSISTIRLTGGASQNTAIAQMIADVFQAKVERIEISNSAALGAAMRAANASSKQAWSELNSMFTAAKSQLLPNEANKEAYEQKLVKYGQLLK</sequence>
<accession>A6DFC5</accession>
<dbReference type="AlphaFoldDB" id="A6DFC5"/>
<evidence type="ECO:0000259" key="5">
    <source>
        <dbReference type="Pfam" id="PF02782"/>
    </source>
</evidence>
<proteinExistence type="inferred from homology"/>
<dbReference type="PANTHER" id="PTHR10196">
    <property type="entry name" value="SUGAR KINASE"/>
    <property type="match status" value="1"/>
</dbReference>
<evidence type="ECO:0000313" key="6">
    <source>
        <dbReference type="EMBL" id="EDM29505.1"/>
    </source>
</evidence>
<dbReference type="InterPro" id="IPR000577">
    <property type="entry name" value="Carb_kinase_FGGY"/>
</dbReference>
<dbReference type="InterPro" id="IPR018484">
    <property type="entry name" value="FGGY_N"/>
</dbReference>
<dbReference type="Pfam" id="PF00370">
    <property type="entry name" value="FGGY_N"/>
    <property type="match status" value="1"/>
</dbReference>
<keyword evidence="3 6" id="KW-0418">Kinase</keyword>
<dbReference type="InterPro" id="IPR043129">
    <property type="entry name" value="ATPase_NBD"/>
</dbReference>
<dbReference type="eggNOG" id="COG1070">
    <property type="taxonomic scope" value="Bacteria"/>
</dbReference>
<evidence type="ECO:0000259" key="4">
    <source>
        <dbReference type="Pfam" id="PF00370"/>
    </source>
</evidence>
<organism evidence="6 7">
    <name type="scientific">Lentisphaera araneosa HTCC2155</name>
    <dbReference type="NCBI Taxonomy" id="313628"/>
    <lineage>
        <taxon>Bacteria</taxon>
        <taxon>Pseudomonadati</taxon>
        <taxon>Lentisphaerota</taxon>
        <taxon>Lentisphaeria</taxon>
        <taxon>Lentisphaerales</taxon>
        <taxon>Lentisphaeraceae</taxon>
        <taxon>Lentisphaera</taxon>
    </lineage>
</organism>
<protein>
    <submittedName>
        <fullName evidence="6">Xylulose kinase</fullName>
    </submittedName>
</protein>
<keyword evidence="2" id="KW-0808">Transferase</keyword>
<feature type="domain" description="Carbohydrate kinase FGGY C-terminal" evidence="5">
    <location>
        <begin position="285"/>
        <end position="460"/>
    </location>
</feature>
<dbReference type="Pfam" id="PF02782">
    <property type="entry name" value="FGGY_C"/>
    <property type="match status" value="1"/>
</dbReference>
<dbReference type="CDD" id="cd07776">
    <property type="entry name" value="ASKHA_NBD_FGGY_SpXK-like"/>
    <property type="match status" value="1"/>
</dbReference>
<comment type="similarity">
    <text evidence="1">Belongs to the FGGY kinase family.</text>
</comment>
<dbReference type="PANTHER" id="PTHR10196:SF57">
    <property type="entry name" value="XYLULOSE KINASE"/>
    <property type="match status" value="1"/>
</dbReference>
<evidence type="ECO:0000256" key="1">
    <source>
        <dbReference type="ARBA" id="ARBA00009156"/>
    </source>
</evidence>
<reference evidence="6 7" key="1">
    <citation type="journal article" date="2010" name="J. Bacteriol.">
        <title>Genome sequence of Lentisphaera araneosa HTCC2155T, the type species of the order Lentisphaerales in the phylum Lentisphaerae.</title>
        <authorList>
            <person name="Thrash J.C."/>
            <person name="Cho J.C."/>
            <person name="Vergin K.L."/>
            <person name="Morris R.M."/>
            <person name="Giovannoni S.J."/>
        </authorList>
    </citation>
    <scope>NUCLEOTIDE SEQUENCE [LARGE SCALE GENOMIC DNA]</scope>
    <source>
        <strain evidence="6 7">HTCC2155</strain>
    </source>
</reference>
<feature type="domain" description="Carbohydrate kinase FGGY N-terminal" evidence="4">
    <location>
        <begin position="3"/>
        <end position="275"/>
    </location>
</feature>
<dbReference type="STRING" id="313628.LNTAR_17183"/>
<dbReference type="EMBL" id="ABCK01000001">
    <property type="protein sequence ID" value="EDM29505.1"/>
    <property type="molecule type" value="Genomic_DNA"/>
</dbReference>
<dbReference type="RefSeq" id="WP_007276627.1">
    <property type="nucleotide sequence ID" value="NZ_ABCK01000001.1"/>
</dbReference>
<evidence type="ECO:0000256" key="2">
    <source>
        <dbReference type="ARBA" id="ARBA00022679"/>
    </source>
</evidence>
<evidence type="ECO:0000256" key="3">
    <source>
        <dbReference type="ARBA" id="ARBA00022777"/>
    </source>
</evidence>
<dbReference type="SUPFAM" id="SSF53067">
    <property type="entry name" value="Actin-like ATPase domain"/>
    <property type="match status" value="2"/>
</dbReference>
<dbReference type="GO" id="GO:0042732">
    <property type="term" value="P:D-xylose metabolic process"/>
    <property type="evidence" value="ECO:0007669"/>
    <property type="project" value="InterPro"/>
</dbReference>
<dbReference type="GO" id="GO:0004856">
    <property type="term" value="F:D-xylulokinase activity"/>
    <property type="evidence" value="ECO:0007669"/>
    <property type="project" value="InterPro"/>
</dbReference>
<evidence type="ECO:0000313" key="7">
    <source>
        <dbReference type="Proteomes" id="UP000004947"/>
    </source>
</evidence>
<name>A6DFC5_9BACT</name>
<dbReference type="OrthoDB" id="9805576at2"/>
<comment type="caution">
    <text evidence="6">The sequence shown here is derived from an EMBL/GenBank/DDBJ whole genome shotgun (WGS) entry which is preliminary data.</text>
</comment>
<dbReference type="InterPro" id="IPR042024">
    <property type="entry name" value="D-XK_euk"/>
</dbReference>
<dbReference type="GO" id="GO:0005997">
    <property type="term" value="P:xylulose metabolic process"/>
    <property type="evidence" value="ECO:0007669"/>
    <property type="project" value="TreeGrafter"/>
</dbReference>
<dbReference type="PIRSF" id="PIRSF000538">
    <property type="entry name" value="GlpK"/>
    <property type="match status" value="1"/>
</dbReference>
<dbReference type="Gene3D" id="3.30.420.40">
    <property type="match status" value="2"/>
</dbReference>
<dbReference type="InterPro" id="IPR018485">
    <property type="entry name" value="FGGY_C"/>
</dbReference>
<dbReference type="GO" id="GO:0005829">
    <property type="term" value="C:cytosol"/>
    <property type="evidence" value="ECO:0007669"/>
    <property type="project" value="TreeGrafter"/>
</dbReference>
<dbReference type="Proteomes" id="UP000004947">
    <property type="component" value="Unassembled WGS sequence"/>
</dbReference>
<keyword evidence="7" id="KW-1185">Reference proteome</keyword>